<proteinExistence type="predicted"/>
<reference evidence="1 2" key="1">
    <citation type="submission" date="2019-10" db="EMBL/GenBank/DDBJ databases">
        <title>Description of Paenibacillus choica sp. nov.</title>
        <authorList>
            <person name="Carlier A."/>
            <person name="Qi S."/>
        </authorList>
    </citation>
    <scope>NUCLEOTIDE SEQUENCE [LARGE SCALE GENOMIC DNA]</scope>
    <source>
        <strain evidence="1 2">LMG 31460</strain>
    </source>
</reference>
<dbReference type="RefSeq" id="WP_171692087.1">
    <property type="nucleotide sequence ID" value="NZ_WHOC01000141.1"/>
</dbReference>
<comment type="caution">
    <text evidence="1">The sequence shown here is derived from an EMBL/GenBank/DDBJ whole genome shotgun (WGS) entry which is preliminary data.</text>
</comment>
<evidence type="ECO:0000313" key="2">
    <source>
        <dbReference type="Proteomes" id="UP000658690"/>
    </source>
</evidence>
<evidence type="ECO:0000313" key="1">
    <source>
        <dbReference type="EMBL" id="NOU89121.1"/>
    </source>
</evidence>
<sequence length="140" mass="15451">MASKTQKLPVYFKTQAVLLKKRRVRPTQIPIIAATWTIEANGFRGFLNTNVARNGFVTGTVFGNPIRGWYDVPSGKMTFLRFVTGGSIAGINNQLYEGYIQRSTINRGITLTGSFITVGDGTSAQLNKFSWVARVILFIG</sequence>
<keyword evidence="2" id="KW-1185">Reference proteome</keyword>
<name>A0ABX1ZA38_9BACL</name>
<gene>
    <name evidence="1" type="ORF">GC102_25720</name>
</gene>
<accession>A0ABX1ZA38</accession>
<dbReference type="Proteomes" id="UP000658690">
    <property type="component" value="Unassembled WGS sequence"/>
</dbReference>
<organism evidence="1 2">
    <name type="scientific">Paenibacillus germinis</name>
    <dbReference type="NCBI Taxonomy" id="2654979"/>
    <lineage>
        <taxon>Bacteria</taxon>
        <taxon>Bacillati</taxon>
        <taxon>Bacillota</taxon>
        <taxon>Bacilli</taxon>
        <taxon>Bacillales</taxon>
        <taxon>Paenibacillaceae</taxon>
        <taxon>Paenibacillus</taxon>
    </lineage>
</organism>
<dbReference type="EMBL" id="WHOC01000141">
    <property type="protein sequence ID" value="NOU89121.1"/>
    <property type="molecule type" value="Genomic_DNA"/>
</dbReference>
<protein>
    <submittedName>
        <fullName evidence="1">Uncharacterized protein</fullName>
    </submittedName>
</protein>